<comment type="caution">
    <text evidence="1">The sequence shown here is derived from an EMBL/GenBank/DDBJ whole genome shotgun (WGS) entry which is preliminary data.</text>
</comment>
<reference evidence="1" key="1">
    <citation type="journal article" date="2015" name="Nature">
        <title>Complex archaea that bridge the gap between prokaryotes and eukaryotes.</title>
        <authorList>
            <person name="Spang A."/>
            <person name="Saw J.H."/>
            <person name="Jorgensen S.L."/>
            <person name="Zaremba-Niedzwiedzka K."/>
            <person name="Martijn J."/>
            <person name="Lind A.E."/>
            <person name="van Eijk R."/>
            <person name="Schleper C."/>
            <person name="Guy L."/>
            <person name="Ettema T.J."/>
        </authorList>
    </citation>
    <scope>NUCLEOTIDE SEQUENCE</scope>
</reference>
<proteinExistence type="predicted"/>
<sequence length="338" mass="37827">MVANKSSRYVWAYESTPGTAEITAVDTVTYEFGEYNEECGQWNTPFVENPTQPKWNYDSRTPTLTELERMFPVFSHTFNPVTAQFLAWMLKKPVANDPSVDIDTLDVGLTYPLTIRHEELGGTVPALTQAVGCYAVGLTCKAERDKSFLAEIQFAWQKIEDLSNTTRPILTTPPIAPGKLAIKPYNGNPIIIWNSGGGGSAVSIPQVWRADFQIQQDHEIVSRNLGVTQGVYTHKIQPIRIILSAVFEAQDMWDDYVNRVGTYEMTLQIKKHDNTSNILYQFDNCRIITIKKTGDRNKGHYGAICVIEAEQMSASNDWYTETGAAGGDFATHWKAAVV</sequence>
<gene>
    <name evidence="1" type="ORF">LCGC14_1265640</name>
</gene>
<organism evidence="1">
    <name type="scientific">marine sediment metagenome</name>
    <dbReference type="NCBI Taxonomy" id="412755"/>
    <lineage>
        <taxon>unclassified sequences</taxon>
        <taxon>metagenomes</taxon>
        <taxon>ecological metagenomes</taxon>
    </lineage>
</organism>
<dbReference type="EMBL" id="LAZR01007057">
    <property type="protein sequence ID" value="KKM87755.1"/>
    <property type="molecule type" value="Genomic_DNA"/>
</dbReference>
<dbReference type="AlphaFoldDB" id="A0A0F9NG99"/>
<accession>A0A0F9NG99</accession>
<protein>
    <submittedName>
        <fullName evidence="1">Uncharacterized protein</fullName>
    </submittedName>
</protein>
<name>A0A0F9NG99_9ZZZZ</name>
<evidence type="ECO:0000313" key="1">
    <source>
        <dbReference type="EMBL" id="KKM87755.1"/>
    </source>
</evidence>